<feature type="compositionally biased region" description="Basic residues" evidence="1">
    <location>
        <begin position="259"/>
        <end position="289"/>
    </location>
</feature>
<reference evidence="2 3" key="1">
    <citation type="journal article" date="2015" name="Nat. Commun.">
        <title>Lucilia cuprina genome unlocks parasitic fly biology to underpin future interventions.</title>
        <authorList>
            <person name="Anstead C.A."/>
            <person name="Korhonen P.K."/>
            <person name="Young N.D."/>
            <person name="Hall R.S."/>
            <person name="Jex A.R."/>
            <person name="Murali S.C."/>
            <person name="Hughes D.S."/>
            <person name="Lee S.F."/>
            <person name="Perry T."/>
            <person name="Stroehlein A.J."/>
            <person name="Ansell B.R."/>
            <person name="Breugelmans B."/>
            <person name="Hofmann A."/>
            <person name="Qu J."/>
            <person name="Dugan S."/>
            <person name="Lee S.L."/>
            <person name="Chao H."/>
            <person name="Dinh H."/>
            <person name="Han Y."/>
            <person name="Doddapaneni H.V."/>
            <person name="Worley K.C."/>
            <person name="Muzny D.M."/>
            <person name="Ioannidis P."/>
            <person name="Waterhouse R.M."/>
            <person name="Zdobnov E.M."/>
            <person name="James P.J."/>
            <person name="Bagnall N.H."/>
            <person name="Kotze A.C."/>
            <person name="Gibbs R.A."/>
            <person name="Richards S."/>
            <person name="Batterham P."/>
            <person name="Gasser R.B."/>
        </authorList>
    </citation>
    <scope>NUCLEOTIDE SEQUENCE [LARGE SCALE GENOMIC DNA]</scope>
    <source>
        <strain evidence="2 3">LS</strain>
        <tissue evidence="2">Full body</tissue>
    </source>
</reference>
<evidence type="ECO:0000313" key="3">
    <source>
        <dbReference type="Proteomes" id="UP000037069"/>
    </source>
</evidence>
<dbReference type="GO" id="GO:0005634">
    <property type="term" value="C:nucleus"/>
    <property type="evidence" value="ECO:0007669"/>
    <property type="project" value="UniProtKB-ARBA"/>
</dbReference>
<gene>
    <name evidence="2" type="ORF">FF38_04700</name>
</gene>
<organism evidence="2 3">
    <name type="scientific">Lucilia cuprina</name>
    <name type="common">Green bottle fly</name>
    <name type="synonym">Australian sheep blowfly</name>
    <dbReference type="NCBI Taxonomy" id="7375"/>
    <lineage>
        <taxon>Eukaryota</taxon>
        <taxon>Metazoa</taxon>
        <taxon>Ecdysozoa</taxon>
        <taxon>Arthropoda</taxon>
        <taxon>Hexapoda</taxon>
        <taxon>Insecta</taxon>
        <taxon>Pterygota</taxon>
        <taxon>Neoptera</taxon>
        <taxon>Endopterygota</taxon>
        <taxon>Diptera</taxon>
        <taxon>Brachycera</taxon>
        <taxon>Muscomorpha</taxon>
        <taxon>Oestroidea</taxon>
        <taxon>Calliphoridae</taxon>
        <taxon>Luciliinae</taxon>
        <taxon>Lucilia</taxon>
    </lineage>
</organism>
<feature type="compositionally biased region" description="Low complexity" evidence="1">
    <location>
        <begin position="165"/>
        <end position="178"/>
    </location>
</feature>
<dbReference type="GO" id="GO:0035092">
    <property type="term" value="P:sperm DNA condensation"/>
    <property type="evidence" value="ECO:0007669"/>
    <property type="project" value="InterPro"/>
</dbReference>
<proteinExistence type="predicted"/>
<dbReference type="AlphaFoldDB" id="A0A0L0CLK0"/>
<dbReference type="InterPro" id="IPR024460">
    <property type="entry name" value="Protamine-like"/>
</dbReference>
<evidence type="ECO:0000313" key="2">
    <source>
        <dbReference type="EMBL" id="KNC33107.1"/>
    </source>
</evidence>
<dbReference type="Proteomes" id="UP000037069">
    <property type="component" value="Unassembled WGS sequence"/>
</dbReference>
<dbReference type="PANTHER" id="PTHR47658">
    <property type="entry name" value="HIGH MOBILITY GROUP B PROTEIN 12-RELATED"/>
    <property type="match status" value="1"/>
</dbReference>
<dbReference type="SUPFAM" id="SSF47095">
    <property type="entry name" value="HMG-box"/>
    <property type="match status" value="2"/>
</dbReference>
<feature type="compositionally biased region" description="Basic residues" evidence="1">
    <location>
        <begin position="14"/>
        <end position="29"/>
    </location>
</feature>
<dbReference type="OrthoDB" id="7675944at2759"/>
<feature type="region of interest" description="Disordered" evidence="1">
    <location>
        <begin position="253"/>
        <end position="289"/>
    </location>
</feature>
<feature type="compositionally biased region" description="Basic residues" evidence="1">
    <location>
        <begin position="152"/>
        <end position="164"/>
    </location>
</feature>
<feature type="region of interest" description="Disordered" evidence="1">
    <location>
        <begin position="91"/>
        <end position="120"/>
    </location>
</feature>
<accession>A0A0L0CLK0</accession>
<sequence length="289" mass="32894">MASGIVCGRPMGGRGRRSKRHRSGGRRSSGRCLKPGPVGRNPYLNFLRKFRKENCGLSPIETIQEGAKEWKRLKKEDRLKFIEEAFYAPKRRRQSNISSRARSSRRRTSRRAGRSRGRSYFEKPNANVCENITAPPTTIPTHITMAQCTPRKTTRMARRGKRVQCPRACPTPTTPQPTATTAAARCLRPGPVQRNPFLNFLREYRKTCCGLTAIETVRQGAKAWKNLSNEEKQRYIVEAFYAPKRRRRLGAMCGPVSRRGGRVSKRSRSAMSRRVRSGKSGSRRRSKVC</sequence>
<dbReference type="Gene3D" id="1.10.30.10">
    <property type="entry name" value="High mobility group box domain"/>
    <property type="match status" value="2"/>
</dbReference>
<comment type="caution">
    <text evidence="2">The sequence shown here is derived from an EMBL/GenBank/DDBJ whole genome shotgun (WGS) entry which is preliminary data.</text>
</comment>
<evidence type="ECO:0000256" key="1">
    <source>
        <dbReference type="SAM" id="MobiDB-lite"/>
    </source>
</evidence>
<evidence type="ECO:0008006" key="4">
    <source>
        <dbReference type="Google" id="ProtNLM"/>
    </source>
</evidence>
<feature type="compositionally biased region" description="Basic residues" evidence="1">
    <location>
        <begin position="102"/>
        <end position="117"/>
    </location>
</feature>
<keyword evidence="3" id="KW-1185">Reference proteome</keyword>
<feature type="region of interest" description="Disordered" evidence="1">
    <location>
        <begin position="1"/>
        <end position="36"/>
    </location>
</feature>
<dbReference type="STRING" id="7375.A0A0L0CLK0"/>
<dbReference type="CDD" id="cd00084">
    <property type="entry name" value="HMG-box_SF"/>
    <property type="match status" value="2"/>
</dbReference>
<protein>
    <recommendedName>
        <fullName evidence="4">HMG box domain-containing protein</fullName>
    </recommendedName>
</protein>
<dbReference type="Pfam" id="PF06382">
    <property type="entry name" value="Protamine_like"/>
    <property type="match status" value="2"/>
</dbReference>
<dbReference type="InterPro" id="IPR036910">
    <property type="entry name" value="HMG_box_dom_sf"/>
</dbReference>
<dbReference type="EMBL" id="JRES01000234">
    <property type="protein sequence ID" value="KNC33107.1"/>
    <property type="molecule type" value="Genomic_DNA"/>
</dbReference>
<dbReference type="OMA" id="FYAPKRR"/>
<feature type="region of interest" description="Disordered" evidence="1">
    <location>
        <begin position="151"/>
        <end position="178"/>
    </location>
</feature>
<name>A0A0L0CLK0_LUCCU</name>